<gene>
    <name evidence="2" type="ORF">PENSUB_10746</name>
</gene>
<dbReference type="AlphaFoldDB" id="A0A1Q5T8L3"/>
<dbReference type="EMBL" id="MNBE01000698">
    <property type="protein sequence ID" value="OKO96571.1"/>
    <property type="molecule type" value="Genomic_DNA"/>
</dbReference>
<protein>
    <submittedName>
        <fullName evidence="2">Uncharacterized protein</fullName>
    </submittedName>
</protein>
<name>A0A1Q5T8L3_9EURO</name>
<keyword evidence="3" id="KW-1185">Reference proteome</keyword>
<keyword evidence="1" id="KW-0732">Signal</keyword>
<organism evidence="2 3">
    <name type="scientific">Penicillium subrubescens</name>
    <dbReference type="NCBI Taxonomy" id="1316194"/>
    <lineage>
        <taxon>Eukaryota</taxon>
        <taxon>Fungi</taxon>
        <taxon>Dikarya</taxon>
        <taxon>Ascomycota</taxon>
        <taxon>Pezizomycotina</taxon>
        <taxon>Eurotiomycetes</taxon>
        <taxon>Eurotiomycetidae</taxon>
        <taxon>Eurotiales</taxon>
        <taxon>Aspergillaceae</taxon>
        <taxon>Penicillium</taxon>
    </lineage>
</organism>
<sequence length="137" mass="14661">MQLTSFLPVILSTLSLTSALPNGQASTWTATNFQLQCSPGGCAYRFNITAPASENAPGFSTYCEGLTPNATACANNTITAAVSPLTNPTWNVKVQHEWHVIEEDYNSEATYWQAGSANVTETTTGFSIKPDVFYGVA</sequence>
<dbReference type="Proteomes" id="UP000186955">
    <property type="component" value="Unassembled WGS sequence"/>
</dbReference>
<evidence type="ECO:0000256" key="1">
    <source>
        <dbReference type="SAM" id="SignalP"/>
    </source>
</evidence>
<proteinExistence type="predicted"/>
<feature type="chain" id="PRO_5012999411" evidence="1">
    <location>
        <begin position="20"/>
        <end position="137"/>
    </location>
</feature>
<feature type="signal peptide" evidence="1">
    <location>
        <begin position="1"/>
        <end position="19"/>
    </location>
</feature>
<evidence type="ECO:0000313" key="3">
    <source>
        <dbReference type="Proteomes" id="UP000186955"/>
    </source>
</evidence>
<dbReference type="OrthoDB" id="3490397at2759"/>
<evidence type="ECO:0000313" key="2">
    <source>
        <dbReference type="EMBL" id="OKO96571.1"/>
    </source>
</evidence>
<reference evidence="2 3" key="1">
    <citation type="submission" date="2016-10" db="EMBL/GenBank/DDBJ databases">
        <title>Genome sequence of the ascomycete fungus Penicillium subrubescens.</title>
        <authorList>
            <person name="De Vries R.P."/>
            <person name="Peng M."/>
            <person name="Dilokpimol A."/>
            <person name="Hilden K."/>
            <person name="Makela M.R."/>
            <person name="Grigoriev I."/>
            <person name="Riley R."/>
            <person name="Granchi Z."/>
        </authorList>
    </citation>
    <scope>NUCLEOTIDE SEQUENCE [LARGE SCALE GENOMIC DNA]</scope>
    <source>
        <strain evidence="2 3">CBS 132785</strain>
    </source>
</reference>
<comment type="caution">
    <text evidence="2">The sequence shown here is derived from an EMBL/GenBank/DDBJ whole genome shotgun (WGS) entry which is preliminary data.</text>
</comment>
<accession>A0A1Q5T8L3</accession>
<dbReference type="STRING" id="1316194.A0A1Q5T8L3"/>